<keyword evidence="6" id="KW-0146">Chitin degradation</keyword>
<evidence type="ECO:0000313" key="14">
    <source>
        <dbReference type="Proteomes" id="UP001213623"/>
    </source>
</evidence>
<evidence type="ECO:0000256" key="6">
    <source>
        <dbReference type="ARBA" id="ARBA00023024"/>
    </source>
</evidence>
<proteinExistence type="inferred from homology"/>
<evidence type="ECO:0000256" key="2">
    <source>
        <dbReference type="ARBA" id="ARBA00004613"/>
    </source>
</evidence>
<dbReference type="InterPro" id="IPR011583">
    <property type="entry name" value="Chitinase_II/V-like_cat"/>
</dbReference>
<sequence length="378" mass="42455">MHFPHVWRRRSAQPTTKPSGYVNVGYFPNWTIYQKAYKPEHVPFAHLTHILYAFAKVDDATGSVQLSDAWADQQIRYEGDAEASASHLCGNLYQFFQYKKTHRHLKLLLSIGGWSFSGAFRALIDPAKRERFIDTSVRLLADHGFDGLDVDWEYPKTRDEAQAYLALLAGLRHALDAYGQNTTPNQPHYLLTIAAPCAPTQYRLLDIRSMDPYLDFWNLMAYDFSGSWDSVANHQANLYGGEVSVSKAVKDYQKAGVSANKLVVGVPLYGRGFDGTRGAGQPYERVSAGSAEGGVYMYKELPRSNAKEDYNGRSGAAWSFDGQQWISYDTPVAVNAKAQFIMKQGLRGAMFWELSGDVPAEQERSLVRCMAQSVRIVY</sequence>
<dbReference type="InterPro" id="IPR050314">
    <property type="entry name" value="Glycosyl_Hydrlase_18"/>
</dbReference>
<evidence type="ECO:0000256" key="4">
    <source>
        <dbReference type="ARBA" id="ARBA00022525"/>
    </source>
</evidence>
<organism evidence="13 14">
    <name type="scientific">Malassezia nana</name>
    <dbReference type="NCBI Taxonomy" id="180528"/>
    <lineage>
        <taxon>Eukaryota</taxon>
        <taxon>Fungi</taxon>
        <taxon>Dikarya</taxon>
        <taxon>Basidiomycota</taxon>
        <taxon>Ustilaginomycotina</taxon>
        <taxon>Malasseziomycetes</taxon>
        <taxon>Malasseziales</taxon>
        <taxon>Malasseziaceae</taxon>
        <taxon>Malassezia</taxon>
    </lineage>
</organism>
<dbReference type="PANTHER" id="PTHR11177:SF317">
    <property type="entry name" value="CHITINASE 12-RELATED"/>
    <property type="match status" value="1"/>
</dbReference>
<dbReference type="GO" id="GO:0006032">
    <property type="term" value="P:chitin catabolic process"/>
    <property type="evidence" value="ECO:0007669"/>
    <property type="project" value="UniProtKB-KW"/>
</dbReference>
<evidence type="ECO:0000256" key="9">
    <source>
        <dbReference type="ARBA" id="ARBA00023326"/>
    </source>
</evidence>
<accession>A0AAF0EGT5</accession>
<dbReference type="Gene3D" id="3.20.20.80">
    <property type="entry name" value="Glycosidases"/>
    <property type="match status" value="1"/>
</dbReference>
<keyword evidence="7" id="KW-0119">Carbohydrate metabolism</keyword>
<dbReference type="GO" id="GO:0008061">
    <property type="term" value="F:chitin binding"/>
    <property type="evidence" value="ECO:0007669"/>
    <property type="project" value="InterPro"/>
</dbReference>
<dbReference type="SUPFAM" id="SSF51445">
    <property type="entry name" value="(Trans)glycosidases"/>
    <property type="match status" value="1"/>
</dbReference>
<dbReference type="GO" id="GO:0005576">
    <property type="term" value="C:extracellular region"/>
    <property type="evidence" value="ECO:0007669"/>
    <property type="project" value="UniProtKB-SubCell"/>
</dbReference>
<dbReference type="PROSITE" id="PS01095">
    <property type="entry name" value="GH18_1"/>
    <property type="match status" value="1"/>
</dbReference>
<keyword evidence="14" id="KW-1185">Reference proteome</keyword>
<dbReference type="InterPro" id="IPR017853">
    <property type="entry name" value="GH"/>
</dbReference>
<keyword evidence="4" id="KW-0964">Secreted</keyword>
<comment type="subcellular location">
    <subcellularLocation>
        <location evidence="2">Secreted</location>
    </subcellularLocation>
</comment>
<dbReference type="SMART" id="SM00636">
    <property type="entry name" value="Glyco_18"/>
    <property type="match status" value="1"/>
</dbReference>
<dbReference type="Proteomes" id="UP001213623">
    <property type="component" value="Chromosome 1"/>
</dbReference>
<evidence type="ECO:0000256" key="1">
    <source>
        <dbReference type="ARBA" id="ARBA00000822"/>
    </source>
</evidence>
<feature type="domain" description="GH18" evidence="12">
    <location>
        <begin position="21"/>
        <end position="377"/>
    </location>
</feature>
<dbReference type="CDD" id="cd06548">
    <property type="entry name" value="GH18_chitinase"/>
    <property type="match status" value="1"/>
</dbReference>
<dbReference type="PANTHER" id="PTHR11177">
    <property type="entry name" value="CHITINASE"/>
    <property type="match status" value="1"/>
</dbReference>
<dbReference type="GO" id="GO:0008843">
    <property type="term" value="F:endochitinase activity"/>
    <property type="evidence" value="ECO:0007669"/>
    <property type="project" value="UniProtKB-EC"/>
</dbReference>
<keyword evidence="9" id="KW-0624">Polysaccharide degradation</keyword>
<comment type="similarity">
    <text evidence="11">Belongs to the glycosyl hydrolase 18 family.</text>
</comment>
<dbReference type="InterPro" id="IPR029070">
    <property type="entry name" value="Chitinase_insertion_sf"/>
</dbReference>
<keyword evidence="8 10" id="KW-0326">Glycosidase</keyword>
<gene>
    <name evidence="13" type="ORF">MNAN1_000201</name>
</gene>
<dbReference type="Gene3D" id="3.10.50.10">
    <property type="match status" value="1"/>
</dbReference>
<evidence type="ECO:0000256" key="5">
    <source>
        <dbReference type="ARBA" id="ARBA00022801"/>
    </source>
</evidence>
<reference evidence="13" key="1">
    <citation type="submission" date="2023-03" db="EMBL/GenBank/DDBJ databases">
        <title>Mating type loci evolution in Malassezia.</title>
        <authorList>
            <person name="Coelho M.A."/>
        </authorList>
    </citation>
    <scope>NUCLEOTIDE SEQUENCE</scope>
    <source>
        <strain evidence="13">CBS 9557</strain>
    </source>
</reference>
<evidence type="ECO:0000256" key="8">
    <source>
        <dbReference type="ARBA" id="ARBA00023295"/>
    </source>
</evidence>
<dbReference type="FunFam" id="3.20.20.80:FF:000075">
    <property type="entry name" value="Sporulation-specific chitinase"/>
    <property type="match status" value="1"/>
</dbReference>
<dbReference type="PROSITE" id="PS51910">
    <property type="entry name" value="GH18_2"/>
    <property type="match status" value="1"/>
</dbReference>
<dbReference type="InterPro" id="IPR001223">
    <property type="entry name" value="Glyco_hydro18_cat"/>
</dbReference>
<dbReference type="Pfam" id="PF00704">
    <property type="entry name" value="Glyco_hydro_18"/>
    <property type="match status" value="1"/>
</dbReference>
<dbReference type="EC" id="3.2.1.14" evidence="3"/>
<dbReference type="SUPFAM" id="SSF54556">
    <property type="entry name" value="Chitinase insertion domain"/>
    <property type="match status" value="1"/>
</dbReference>
<evidence type="ECO:0000256" key="3">
    <source>
        <dbReference type="ARBA" id="ARBA00012729"/>
    </source>
</evidence>
<evidence type="ECO:0000256" key="7">
    <source>
        <dbReference type="ARBA" id="ARBA00023277"/>
    </source>
</evidence>
<protein>
    <recommendedName>
        <fullName evidence="3">chitinase</fullName>
        <ecNumber evidence="3">3.2.1.14</ecNumber>
    </recommendedName>
</protein>
<evidence type="ECO:0000256" key="11">
    <source>
        <dbReference type="RuleBase" id="RU004453"/>
    </source>
</evidence>
<comment type="catalytic activity">
    <reaction evidence="1">
        <text>Random endo-hydrolysis of N-acetyl-beta-D-glucosaminide (1-&gt;4)-beta-linkages in chitin and chitodextrins.</text>
        <dbReference type="EC" id="3.2.1.14"/>
    </reaction>
</comment>
<dbReference type="GO" id="GO:0000272">
    <property type="term" value="P:polysaccharide catabolic process"/>
    <property type="evidence" value="ECO:0007669"/>
    <property type="project" value="UniProtKB-KW"/>
</dbReference>
<dbReference type="EMBL" id="CP119892">
    <property type="protein sequence ID" value="WFD25234.1"/>
    <property type="molecule type" value="Genomic_DNA"/>
</dbReference>
<evidence type="ECO:0000313" key="13">
    <source>
        <dbReference type="EMBL" id="WFD25234.1"/>
    </source>
</evidence>
<dbReference type="InterPro" id="IPR001579">
    <property type="entry name" value="Glyco_hydro_18_chit_AS"/>
</dbReference>
<dbReference type="AlphaFoldDB" id="A0AAF0EGT5"/>
<evidence type="ECO:0000256" key="10">
    <source>
        <dbReference type="RuleBase" id="RU000489"/>
    </source>
</evidence>
<keyword evidence="5 10" id="KW-0378">Hydrolase</keyword>
<evidence type="ECO:0000259" key="12">
    <source>
        <dbReference type="PROSITE" id="PS51910"/>
    </source>
</evidence>
<name>A0AAF0EGT5_9BASI</name>